<dbReference type="RefSeq" id="WP_245282774.1">
    <property type="nucleotide sequence ID" value="NZ_CCRH01000006.1"/>
</dbReference>
<dbReference type="PANTHER" id="PTHR47894:SF4">
    <property type="entry name" value="HTH-TYPE TRANSCRIPTIONAL REGULATOR GADX"/>
    <property type="match status" value="1"/>
</dbReference>
<keyword evidence="1" id="KW-0805">Transcription regulation</keyword>
<accession>A0A0T7FHZ8</accession>
<name>A0A0T7FHZ8_NEOGA</name>
<dbReference type="SUPFAM" id="SSF51182">
    <property type="entry name" value="RmlC-like cupins"/>
    <property type="match status" value="1"/>
</dbReference>
<evidence type="ECO:0000256" key="3">
    <source>
        <dbReference type="ARBA" id="ARBA00023163"/>
    </source>
</evidence>
<dbReference type="EMBL" id="CCRH01000006">
    <property type="protein sequence ID" value="CDZ34594.1"/>
    <property type="molecule type" value="Genomic_DNA"/>
</dbReference>
<dbReference type="GO" id="GO:0005829">
    <property type="term" value="C:cytosol"/>
    <property type="evidence" value="ECO:0007669"/>
    <property type="project" value="TreeGrafter"/>
</dbReference>
<evidence type="ECO:0000256" key="2">
    <source>
        <dbReference type="ARBA" id="ARBA00023125"/>
    </source>
</evidence>
<dbReference type="InterPro" id="IPR011051">
    <property type="entry name" value="RmlC_Cupin_sf"/>
</dbReference>
<dbReference type="InterPro" id="IPR009057">
    <property type="entry name" value="Homeodomain-like_sf"/>
</dbReference>
<sequence length="301" mass="32713">MKCFSSSVLRYSAAMNLIVTQRLPDLSRRLLDRLRPMVAGRLKPGMNAYAEQLFIYCCFDREKVKALELEDPMIGIVLYGQKEIWLGDRTHAFPPGSVFVLPGKVPMDVVNIPDETTGFYVALRLDVPSLPEGIAPLSATERLEGGEAGSFGVPLGEDLVEALCHAAAAVTDGAVSETIKRLRLTEVLALLRALPEARALFRQSLSEEVAWLIATAPSEPWSVSDMAGELGIGASTLRRHLTAEGTSFRAILRRERLKAAHSAIVSGASSIAAAEAAGYASRSHFSRRFRETFGTSPTGRR</sequence>
<dbReference type="Gene3D" id="1.10.10.60">
    <property type="entry name" value="Homeodomain-like"/>
    <property type="match status" value="1"/>
</dbReference>
<dbReference type="InterPro" id="IPR018060">
    <property type="entry name" value="HTH_AraC"/>
</dbReference>
<evidence type="ECO:0000313" key="6">
    <source>
        <dbReference type="Proteomes" id="UP000046176"/>
    </source>
</evidence>
<dbReference type="InterPro" id="IPR009594">
    <property type="entry name" value="Tscrpt_reg_HTH_AraC_N"/>
</dbReference>
<dbReference type="AlphaFoldDB" id="A0A0T7FHZ8"/>
<evidence type="ECO:0000259" key="4">
    <source>
        <dbReference type="PROSITE" id="PS01124"/>
    </source>
</evidence>
<gene>
    <name evidence="5" type="primary">ybcM</name>
    <name evidence="5" type="ORF">NGAL_HAMBI1145_24140</name>
</gene>
<dbReference type="PROSITE" id="PS01124">
    <property type="entry name" value="HTH_ARAC_FAMILY_2"/>
    <property type="match status" value="1"/>
</dbReference>
<reference evidence="5 6" key="1">
    <citation type="submission" date="2014-08" db="EMBL/GenBank/DDBJ databases">
        <authorList>
            <person name="Chen Y.-H."/>
        </authorList>
    </citation>
    <scope>NUCLEOTIDE SEQUENCE [LARGE SCALE GENOMIC DNA]</scope>
</reference>
<protein>
    <submittedName>
        <fullName evidence="5">YbcM</fullName>
    </submittedName>
</protein>
<feature type="domain" description="HTH araC/xylS-type" evidence="4">
    <location>
        <begin position="207"/>
        <end position="301"/>
    </location>
</feature>
<dbReference type="Proteomes" id="UP000046176">
    <property type="component" value="Unassembled WGS sequence"/>
</dbReference>
<keyword evidence="3" id="KW-0804">Transcription</keyword>
<dbReference type="SUPFAM" id="SSF46689">
    <property type="entry name" value="Homeodomain-like"/>
    <property type="match status" value="1"/>
</dbReference>
<organism evidence="5 6">
    <name type="scientific">Neorhizobium galegae bv. officinalis</name>
    <dbReference type="NCBI Taxonomy" id="323656"/>
    <lineage>
        <taxon>Bacteria</taxon>
        <taxon>Pseudomonadati</taxon>
        <taxon>Pseudomonadota</taxon>
        <taxon>Alphaproteobacteria</taxon>
        <taxon>Hyphomicrobiales</taxon>
        <taxon>Rhizobiaceae</taxon>
        <taxon>Rhizobium/Agrobacterium group</taxon>
        <taxon>Neorhizobium</taxon>
    </lineage>
</organism>
<evidence type="ECO:0000256" key="1">
    <source>
        <dbReference type="ARBA" id="ARBA00023015"/>
    </source>
</evidence>
<dbReference type="Pfam" id="PF12833">
    <property type="entry name" value="HTH_18"/>
    <property type="match status" value="1"/>
</dbReference>
<dbReference type="GO" id="GO:0000976">
    <property type="term" value="F:transcription cis-regulatory region binding"/>
    <property type="evidence" value="ECO:0007669"/>
    <property type="project" value="TreeGrafter"/>
</dbReference>
<dbReference type="GO" id="GO:0003700">
    <property type="term" value="F:DNA-binding transcription factor activity"/>
    <property type="evidence" value="ECO:0007669"/>
    <property type="project" value="InterPro"/>
</dbReference>
<evidence type="ECO:0000313" key="5">
    <source>
        <dbReference type="EMBL" id="CDZ34594.1"/>
    </source>
</evidence>
<proteinExistence type="predicted"/>
<keyword evidence="2" id="KW-0238">DNA-binding</keyword>
<dbReference type="Pfam" id="PF06719">
    <property type="entry name" value="AraC_N"/>
    <property type="match status" value="1"/>
</dbReference>
<dbReference type="SMART" id="SM00342">
    <property type="entry name" value="HTH_ARAC"/>
    <property type="match status" value="1"/>
</dbReference>
<dbReference type="PANTHER" id="PTHR47894">
    <property type="entry name" value="HTH-TYPE TRANSCRIPTIONAL REGULATOR GADX"/>
    <property type="match status" value="1"/>
</dbReference>